<evidence type="ECO:0000259" key="1">
    <source>
        <dbReference type="Pfam" id="PF02464"/>
    </source>
</evidence>
<keyword evidence="3" id="KW-1185">Reference proteome</keyword>
<gene>
    <name evidence="2" type="ORF">ACFOX3_10810</name>
</gene>
<reference evidence="3" key="1">
    <citation type="journal article" date="2019" name="Int. J. Syst. Evol. Microbiol.">
        <title>The Global Catalogue of Microorganisms (GCM) 10K type strain sequencing project: providing services to taxonomists for standard genome sequencing and annotation.</title>
        <authorList>
            <consortium name="The Broad Institute Genomics Platform"/>
            <consortium name="The Broad Institute Genome Sequencing Center for Infectious Disease"/>
            <person name="Wu L."/>
            <person name="Ma J."/>
        </authorList>
    </citation>
    <scope>NUCLEOTIDE SEQUENCE [LARGE SCALE GENOMIC DNA]</scope>
    <source>
        <strain evidence="3">CECT 8570</strain>
    </source>
</reference>
<dbReference type="SUPFAM" id="SSF142433">
    <property type="entry name" value="CinA-like"/>
    <property type="match status" value="1"/>
</dbReference>
<dbReference type="NCBIfam" id="TIGR00199">
    <property type="entry name" value="PncC_domain"/>
    <property type="match status" value="1"/>
</dbReference>
<proteinExistence type="predicted"/>
<sequence>MTASQDHLVQQIADQLVAQAASLSVAESCTGGGVAQALTAVAGSSAWFGYGFVTYANSAKIALLGVDEATLTQFGAVSEQVAVQMAEGARARASSTWALATTGIAGPSGGSAEKPVGTVWFAWAGPRGTHSRRCVFAGDRASIREQAVVVALTELTKLIKFTV</sequence>
<dbReference type="RefSeq" id="WP_290262123.1">
    <property type="nucleotide sequence ID" value="NZ_JAUFQG010000004.1"/>
</dbReference>
<dbReference type="InterPro" id="IPR008136">
    <property type="entry name" value="CinA_C"/>
</dbReference>
<name>A0ABV8V4N4_9GAMM</name>
<comment type="caution">
    <text evidence="2">The sequence shown here is derived from an EMBL/GenBank/DDBJ whole genome shotgun (WGS) entry which is preliminary data.</text>
</comment>
<evidence type="ECO:0000313" key="3">
    <source>
        <dbReference type="Proteomes" id="UP001595840"/>
    </source>
</evidence>
<accession>A0ABV8V4N4</accession>
<feature type="domain" description="CinA C-terminal" evidence="1">
    <location>
        <begin position="7"/>
        <end position="158"/>
    </location>
</feature>
<dbReference type="Pfam" id="PF02464">
    <property type="entry name" value="CinA"/>
    <property type="match status" value="1"/>
</dbReference>
<dbReference type="EMBL" id="JBHSCX010000010">
    <property type="protein sequence ID" value="MFC4362797.1"/>
    <property type="molecule type" value="Genomic_DNA"/>
</dbReference>
<dbReference type="InterPro" id="IPR036653">
    <property type="entry name" value="CinA-like_C"/>
</dbReference>
<protein>
    <submittedName>
        <fullName evidence="2">CinA family protein</fullName>
    </submittedName>
</protein>
<dbReference type="Gene3D" id="3.90.950.20">
    <property type="entry name" value="CinA-like"/>
    <property type="match status" value="1"/>
</dbReference>
<organism evidence="2 3">
    <name type="scientific">Simiduia curdlanivorans</name>
    <dbReference type="NCBI Taxonomy" id="1492769"/>
    <lineage>
        <taxon>Bacteria</taxon>
        <taxon>Pseudomonadati</taxon>
        <taxon>Pseudomonadota</taxon>
        <taxon>Gammaproteobacteria</taxon>
        <taxon>Cellvibrionales</taxon>
        <taxon>Cellvibrionaceae</taxon>
        <taxon>Simiduia</taxon>
    </lineage>
</organism>
<evidence type="ECO:0000313" key="2">
    <source>
        <dbReference type="EMBL" id="MFC4362797.1"/>
    </source>
</evidence>
<dbReference type="Proteomes" id="UP001595840">
    <property type="component" value="Unassembled WGS sequence"/>
</dbReference>